<gene>
    <name evidence="2" type="ORF">VNO77_06853</name>
</gene>
<proteinExistence type="predicted"/>
<protein>
    <submittedName>
        <fullName evidence="2">Uncharacterized protein</fullName>
    </submittedName>
</protein>
<dbReference type="AlphaFoldDB" id="A0AAN9M8M2"/>
<keyword evidence="3" id="KW-1185">Reference proteome</keyword>
<dbReference type="EMBL" id="JAYMYQ010000002">
    <property type="protein sequence ID" value="KAK7349466.1"/>
    <property type="molecule type" value="Genomic_DNA"/>
</dbReference>
<evidence type="ECO:0000256" key="1">
    <source>
        <dbReference type="SAM" id="MobiDB-lite"/>
    </source>
</evidence>
<feature type="region of interest" description="Disordered" evidence="1">
    <location>
        <begin position="71"/>
        <end position="98"/>
    </location>
</feature>
<name>A0AAN9M8M2_CANGL</name>
<organism evidence="2 3">
    <name type="scientific">Canavalia gladiata</name>
    <name type="common">Sword bean</name>
    <name type="synonym">Dolichos gladiatus</name>
    <dbReference type="NCBI Taxonomy" id="3824"/>
    <lineage>
        <taxon>Eukaryota</taxon>
        <taxon>Viridiplantae</taxon>
        <taxon>Streptophyta</taxon>
        <taxon>Embryophyta</taxon>
        <taxon>Tracheophyta</taxon>
        <taxon>Spermatophyta</taxon>
        <taxon>Magnoliopsida</taxon>
        <taxon>eudicotyledons</taxon>
        <taxon>Gunneridae</taxon>
        <taxon>Pentapetalae</taxon>
        <taxon>rosids</taxon>
        <taxon>fabids</taxon>
        <taxon>Fabales</taxon>
        <taxon>Fabaceae</taxon>
        <taxon>Papilionoideae</taxon>
        <taxon>50 kb inversion clade</taxon>
        <taxon>NPAAA clade</taxon>
        <taxon>indigoferoid/millettioid clade</taxon>
        <taxon>Phaseoleae</taxon>
        <taxon>Canavalia</taxon>
    </lineage>
</organism>
<evidence type="ECO:0000313" key="3">
    <source>
        <dbReference type="Proteomes" id="UP001367508"/>
    </source>
</evidence>
<sequence length="98" mass="11290">MVNVIHHCTTLPMLDIQKDRLLVSVENKVLDHTINSRRKKILLQKWSNNDNCGPIMKLTWEKQLEPEVGALTKTSQHESKDLTIPQVQKPHAKSFNLP</sequence>
<evidence type="ECO:0000313" key="2">
    <source>
        <dbReference type="EMBL" id="KAK7349466.1"/>
    </source>
</evidence>
<comment type="caution">
    <text evidence="2">The sequence shown here is derived from an EMBL/GenBank/DDBJ whole genome shotgun (WGS) entry which is preliminary data.</text>
</comment>
<reference evidence="2 3" key="1">
    <citation type="submission" date="2024-01" db="EMBL/GenBank/DDBJ databases">
        <title>The genomes of 5 underutilized Papilionoideae crops provide insights into root nodulation and disease resistanc.</title>
        <authorList>
            <person name="Jiang F."/>
        </authorList>
    </citation>
    <scope>NUCLEOTIDE SEQUENCE [LARGE SCALE GENOMIC DNA]</scope>
    <source>
        <strain evidence="2">LVBAO_FW01</strain>
        <tissue evidence="2">Leaves</tissue>
    </source>
</reference>
<accession>A0AAN9M8M2</accession>
<dbReference type="Proteomes" id="UP001367508">
    <property type="component" value="Unassembled WGS sequence"/>
</dbReference>